<dbReference type="SMART" id="SM00671">
    <property type="entry name" value="SEL1"/>
    <property type="match status" value="4"/>
</dbReference>
<keyword evidence="3" id="KW-1185">Reference proteome</keyword>
<accession>A0A9N9AXQ4</accession>
<dbReference type="InterPro" id="IPR011990">
    <property type="entry name" value="TPR-like_helical_dom_sf"/>
</dbReference>
<protein>
    <submittedName>
        <fullName evidence="2">6419_t:CDS:1</fullName>
    </submittedName>
</protein>
<dbReference type="OrthoDB" id="272077at2759"/>
<dbReference type="Pfam" id="PF08238">
    <property type="entry name" value="Sel1"/>
    <property type="match status" value="6"/>
</dbReference>
<sequence length="475" mass="55055">MQNLRDLKNANDWNFESFKENFLKYFTHTWSEKDISIDSPLYALILYLRFIGAKATHNTFIYSSSNDLKLNDSWQYCITWKQKLFQLFRILYPIYETNPTNNDLQQAIHALEDMFVLPDWILLSSGMKSPVTFYFDESERDVETIGDEFWKLIINEENSSNVISSGLLERLKEYYSNDDAAKINIDANPHLFENSRINSKRKISWISAIRAAKHLPTRTSVNKHSALAWYQIGAEQGIFISEYQTAHLYTEIDSDNGRDKAFRLYQKSANNGSDIAQIALGWYYQYGYGCPKDETKALEQFREVALRGNCGGMYYYAIALMRGLGGKINVQEAETWYKKAAEAGHWSAQNAIAEIYWSNKRDIVKAYYWFLKSAENSCPNALSNLTWFEVYVKRDTHAAIKWFRRAKAGVTNTVTVPQDETKALEQFREVALRAAEAGHWDAQKEIYLSDKRDIVKAFEILGEFVPRRSIKPCAF</sequence>
<evidence type="ECO:0000313" key="2">
    <source>
        <dbReference type="EMBL" id="CAG8548796.1"/>
    </source>
</evidence>
<gene>
    <name evidence="2" type="ORF">AGERDE_LOCUS6558</name>
</gene>
<dbReference type="SUPFAM" id="SSF81901">
    <property type="entry name" value="HCP-like"/>
    <property type="match status" value="1"/>
</dbReference>
<dbReference type="InterPro" id="IPR006597">
    <property type="entry name" value="Sel1-like"/>
</dbReference>
<reference evidence="2" key="1">
    <citation type="submission" date="2021-06" db="EMBL/GenBank/DDBJ databases">
        <authorList>
            <person name="Kallberg Y."/>
            <person name="Tangrot J."/>
            <person name="Rosling A."/>
        </authorList>
    </citation>
    <scope>NUCLEOTIDE SEQUENCE</scope>
    <source>
        <strain evidence="2">MT106</strain>
    </source>
</reference>
<evidence type="ECO:0000256" key="1">
    <source>
        <dbReference type="ARBA" id="ARBA00038101"/>
    </source>
</evidence>
<dbReference type="Proteomes" id="UP000789831">
    <property type="component" value="Unassembled WGS sequence"/>
</dbReference>
<evidence type="ECO:0000313" key="3">
    <source>
        <dbReference type="Proteomes" id="UP000789831"/>
    </source>
</evidence>
<organism evidence="2 3">
    <name type="scientific">Ambispora gerdemannii</name>
    <dbReference type="NCBI Taxonomy" id="144530"/>
    <lineage>
        <taxon>Eukaryota</taxon>
        <taxon>Fungi</taxon>
        <taxon>Fungi incertae sedis</taxon>
        <taxon>Mucoromycota</taxon>
        <taxon>Glomeromycotina</taxon>
        <taxon>Glomeromycetes</taxon>
        <taxon>Archaeosporales</taxon>
        <taxon>Ambisporaceae</taxon>
        <taxon>Ambispora</taxon>
    </lineage>
</organism>
<name>A0A9N9AXQ4_9GLOM</name>
<comment type="caution">
    <text evidence="2">The sequence shown here is derived from an EMBL/GenBank/DDBJ whole genome shotgun (WGS) entry which is preliminary data.</text>
</comment>
<dbReference type="InterPro" id="IPR050767">
    <property type="entry name" value="Sel1_AlgK"/>
</dbReference>
<dbReference type="Gene3D" id="1.25.40.10">
    <property type="entry name" value="Tetratricopeptide repeat domain"/>
    <property type="match status" value="1"/>
</dbReference>
<proteinExistence type="inferred from homology"/>
<dbReference type="AlphaFoldDB" id="A0A9N9AXQ4"/>
<dbReference type="EMBL" id="CAJVPL010001041">
    <property type="protein sequence ID" value="CAG8548796.1"/>
    <property type="molecule type" value="Genomic_DNA"/>
</dbReference>
<dbReference type="PANTHER" id="PTHR11102:SF160">
    <property type="entry name" value="ERAD-ASSOCIATED E3 UBIQUITIN-PROTEIN LIGASE COMPONENT HRD3"/>
    <property type="match status" value="1"/>
</dbReference>
<dbReference type="PANTHER" id="PTHR11102">
    <property type="entry name" value="SEL-1-LIKE PROTEIN"/>
    <property type="match status" value="1"/>
</dbReference>
<comment type="similarity">
    <text evidence="1">Belongs to the sel-1 family.</text>
</comment>